<organism evidence="7 8">
    <name type="scientific">Phtheirospermum japonicum</name>
    <dbReference type="NCBI Taxonomy" id="374723"/>
    <lineage>
        <taxon>Eukaryota</taxon>
        <taxon>Viridiplantae</taxon>
        <taxon>Streptophyta</taxon>
        <taxon>Embryophyta</taxon>
        <taxon>Tracheophyta</taxon>
        <taxon>Spermatophyta</taxon>
        <taxon>Magnoliopsida</taxon>
        <taxon>eudicotyledons</taxon>
        <taxon>Gunneridae</taxon>
        <taxon>Pentapetalae</taxon>
        <taxon>asterids</taxon>
        <taxon>lamiids</taxon>
        <taxon>Lamiales</taxon>
        <taxon>Orobanchaceae</taxon>
        <taxon>Orobanchaceae incertae sedis</taxon>
        <taxon>Phtheirospermum</taxon>
    </lineage>
</organism>
<comment type="caution">
    <text evidence="7">The sequence shown here is derived from an EMBL/GenBank/DDBJ whole genome shotgun (WGS) entry which is preliminary data.</text>
</comment>
<evidence type="ECO:0000256" key="3">
    <source>
        <dbReference type="ARBA" id="ARBA00022777"/>
    </source>
</evidence>
<dbReference type="InterPro" id="IPR001245">
    <property type="entry name" value="Ser-Thr/Tyr_kinase_cat_dom"/>
</dbReference>
<dbReference type="Proteomes" id="UP000653305">
    <property type="component" value="Unassembled WGS sequence"/>
</dbReference>
<evidence type="ECO:0000256" key="2">
    <source>
        <dbReference type="ARBA" id="ARBA00022741"/>
    </source>
</evidence>
<dbReference type="EMBL" id="BMAC01006777">
    <property type="protein sequence ID" value="GFQ08534.1"/>
    <property type="molecule type" value="Genomic_DNA"/>
</dbReference>
<evidence type="ECO:0000259" key="6">
    <source>
        <dbReference type="PROSITE" id="PS50011"/>
    </source>
</evidence>
<dbReference type="InterPro" id="IPR052059">
    <property type="entry name" value="CR_Ser/Thr_kinase"/>
</dbReference>
<dbReference type="AlphaFoldDB" id="A0A830DMI2"/>
<protein>
    <submittedName>
        <fullName evidence="7">Cysteine-rich receptor-like protein kinase 1</fullName>
    </submittedName>
</protein>
<name>A0A830DMI2_9LAMI</name>
<evidence type="ECO:0000313" key="7">
    <source>
        <dbReference type="EMBL" id="GFQ08534.1"/>
    </source>
</evidence>
<gene>
    <name evidence="7" type="ORF">PHJA_002997400</name>
</gene>
<dbReference type="SUPFAM" id="SSF56112">
    <property type="entry name" value="Protein kinase-like (PK-like)"/>
    <property type="match status" value="1"/>
</dbReference>
<dbReference type="Pfam" id="PF07714">
    <property type="entry name" value="PK_Tyr_Ser-Thr"/>
    <property type="match status" value="1"/>
</dbReference>
<keyword evidence="2" id="KW-0547">Nucleotide-binding</keyword>
<feature type="compositionally biased region" description="Basic and acidic residues" evidence="5">
    <location>
        <begin position="163"/>
        <end position="172"/>
    </location>
</feature>
<dbReference type="PROSITE" id="PS50011">
    <property type="entry name" value="PROTEIN_KINASE_DOM"/>
    <property type="match status" value="1"/>
</dbReference>
<evidence type="ECO:0000256" key="4">
    <source>
        <dbReference type="ARBA" id="ARBA00022840"/>
    </source>
</evidence>
<accession>A0A830DMI2</accession>
<dbReference type="GO" id="GO:0004672">
    <property type="term" value="F:protein kinase activity"/>
    <property type="evidence" value="ECO:0007669"/>
    <property type="project" value="InterPro"/>
</dbReference>
<sequence length="172" mass="18977">MAPEYLVKGQLTEKADVYSYGVLVLEVVCARKNNAFVERSESLLHTVWQLFKSDRITEAVDPSLKGDFPATEASKVLRIGLLCAQASVAQRPSMADVVRMLTDENYEIPEPKQPPFLSTSTLSLSSTRSSYSINSSTSNAMRKQEASYPSTESFSVQSSDGQSRNEELTLIV</sequence>
<keyword evidence="7" id="KW-0675">Receptor</keyword>
<feature type="domain" description="Protein kinase" evidence="6">
    <location>
        <begin position="1"/>
        <end position="117"/>
    </location>
</feature>
<keyword evidence="4" id="KW-0067">ATP-binding</keyword>
<dbReference type="OrthoDB" id="663146at2759"/>
<proteinExistence type="predicted"/>
<keyword evidence="8" id="KW-1185">Reference proteome</keyword>
<keyword evidence="1" id="KW-0808">Transferase</keyword>
<dbReference type="Gene3D" id="1.10.510.10">
    <property type="entry name" value="Transferase(Phosphotransferase) domain 1"/>
    <property type="match status" value="1"/>
</dbReference>
<dbReference type="GO" id="GO:0005524">
    <property type="term" value="F:ATP binding"/>
    <property type="evidence" value="ECO:0007669"/>
    <property type="project" value="UniProtKB-KW"/>
</dbReference>
<keyword evidence="3 7" id="KW-0418">Kinase</keyword>
<dbReference type="PANTHER" id="PTHR47973">
    <property type="entry name" value="CYSTEINE-RICH RECEPTOR-LIKE PROTEIN KINASE 3"/>
    <property type="match status" value="1"/>
</dbReference>
<evidence type="ECO:0000256" key="5">
    <source>
        <dbReference type="SAM" id="MobiDB-lite"/>
    </source>
</evidence>
<dbReference type="InterPro" id="IPR011009">
    <property type="entry name" value="Kinase-like_dom_sf"/>
</dbReference>
<reference evidence="7" key="1">
    <citation type="submission" date="2020-07" db="EMBL/GenBank/DDBJ databases">
        <title>Ethylene signaling mediates host invasion by parasitic plants.</title>
        <authorList>
            <person name="Yoshida S."/>
        </authorList>
    </citation>
    <scope>NUCLEOTIDE SEQUENCE</scope>
    <source>
        <strain evidence="7">Okayama</strain>
    </source>
</reference>
<feature type="region of interest" description="Disordered" evidence="5">
    <location>
        <begin position="132"/>
        <end position="172"/>
    </location>
</feature>
<feature type="compositionally biased region" description="Polar residues" evidence="5">
    <location>
        <begin position="147"/>
        <end position="162"/>
    </location>
</feature>
<evidence type="ECO:0000313" key="8">
    <source>
        <dbReference type="Proteomes" id="UP000653305"/>
    </source>
</evidence>
<evidence type="ECO:0000256" key="1">
    <source>
        <dbReference type="ARBA" id="ARBA00022679"/>
    </source>
</evidence>
<dbReference type="InterPro" id="IPR000719">
    <property type="entry name" value="Prot_kinase_dom"/>
</dbReference>